<gene>
    <name evidence="1" type="ORF">BDP27DRAFT_329344</name>
</gene>
<accession>A0A9P5Q4D5</accession>
<evidence type="ECO:0000313" key="2">
    <source>
        <dbReference type="Proteomes" id="UP000772434"/>
    </source>
</evidence>
<dbReference type="EMBL" id="JADNRY010000002">
    <property type="protein sequence ID" value="KAF9077886.1"/>
    <property type="molecule type" value="Genomic_DNA"/>
</dbReference>
<protein>
    <submittedName>
        <fullName evidence="1">Uncharacterized protein</fullName>
    </submittedName>
</protein>
<reference evidence="1" key="1">
    <citation type="submission" date="2020-11" db="EMBL/GenBank/DDBJ databases">
        <authorList>
            <consortium name="DOE Joint Genome Institute"/>
            <person name="Ahrendt S."/>
            <person name="Riley R."/>
            <person name="Andreopoulos W."/>
            <person name="Labutti K."/>
            <person name="Pangilinan J."/>
            <person name="Ruiz-Duenas F.J."/>
            <person name="Barrasa J.M."/>
            <person name="Sanchez-Garcia M."/>
            <person name="Camarero S."/>
            <person name="Miyauchi S."/>
            <person name="Serrano A."/>
            <person name="Linde D."/>
            <person name="Babiker R."/>
            <person name="Drula E."/>
            <person name="Ayuso-Fernandez I."/>
            <person name="Pacheco R."/>
            <person name="Padilla G."/>
            <person name="Ferreira P."/>
            <person name="Barriuso J."/>
            <person name="Kellner H."/>
            <person name="Castanera R."/>
            <person name="Alfaro M."/>
            <person name="Ramirez L."/>
            <person name="Pisabarro A.G."/>
            <person name="Kuo A."/>
            <person name="Tritt A."/>
            <person name="Lipzen A."/>
            <person name="He G."/>
            <person name="Yan M."/>
            <person name="Ng V."/>
            <person name="Cullen D."/>
            <person name="Martin F."/>
            <person name="Rosso M.-N."/>
            <person name="Henrissat B."/>
            <person name="Hibbett D."/>
            <person name="Martinez A.T."/>
            <person name="Grigoriev I.V."/>
        </authorList>
    </citation>
    <scope>NUCLEOTIDE SEQUENCE</scope>
    <source>
        <strain evidence="1">AH 40177</strain>
    </source>
</reference>
<proteinExistence type="predicted"/>
<evidence type="ECO:0000313" key="1">
    <source>
        <dbReference type="EMBL" id="KAF9077886.1"/>
    </source>
</evidence>
<dbReference type="Proteomes" id="UP000772434">
    <property type="component" value="Unassembled WGS sequence"/>
</dbReference>
<sequence length="143" mass="16453">MDYVPSVPDESISARLLFVVRSFQHLELTNNFPLRVSLHFGRLRLSASCTPGFISLSSSRECYHLSSFRSCRRFLMCSILADAALVPNRHHHRRPVSMLLLHLNPLARELLLGRAQTIVNEFSSLTTRQLARLPKQQEQDKQR</sequence>
<keyword evidence="2" id="KW-1185">Reference proteome</keyword>
<organism evidence="1 2">
    <name type="scientific">Rhodocollybia butyracea</name>
    <dbReference type="NCBI Taxonomy" id="206335"/>
    <lineage>
        <taxon>Eukaryota</taxon>
        <taxon>Fungi</taxon>
        <taxon>Dikarya</taxon>
        <taxon>Basidiomycota</taxon>
        <taxon>Agaricomycotina</taxon>
        <taxon>Agaricomycetes</taxon>
        <taxon>Agaricomycetidae</taxon>
        <taxon>Agaricales</taxon>
        <taxon>Marasmiineae</taxon>
        <taxon>Omphalotaceae</taxon>
        <taxon>Rhodocollybia</taxon>
    </lineage>
</organism>
<comment type="caution">
    <text evidence="1">The sequence shown here is derived from an EMBL/GenBank/DDBJ whole genome shotgun (WGS) entry which is preliminary data.</text>
</comment>
<dbReference type="AlphaFoldDB" id="A0A9P5Q4D5"/>
<name>A0A9P5Q4D5_9AGAR</name>